<evidence type="ECO:0000313" key="2">
    <source>
        <dbReference type="Proteomes" id="UP000225833"/>
    </source>
</evidence>
<reference evidence="1 2" key="1">
    <citation type="journal article" date="2017" name="Nat. Microbiol.">
        <title>Natural product diversity associated with the nematode symbionts Photorhabdus and Xenorhabdus.</title>
        <authorList>
            <person name="Tobias N.J."/>
            <person name="Wolff H."/>
            <person name="Djahanschiri B."/>
            <person name="Grundmann F."/>
            <person name="Kronenwerth M."/>
            <person name="Shi Y.M."/>
            <person name="Simonyi S."/>
            <person name="Grun P."/>
            <person name="Shapiro-Ilan D."/>
            <person name="Pidot S.J."/>
            <person name="Stinear T.P."/>
            <person name="Ebersberger I."/>
            <person name="Bode H.B."/>
        </authorList>
    </citation>
    <scope>NUCLEOTIDE SEQUENCE [LARGE SCALE GENOMIC DNA]</scope>
    <source>
        <strain evidence="1 2">DSM 16342</strain>
    </source>
</reference>
<dbReference type="Pfam" id="PF05488">
    <property type="entry name" value="PAAR_motif"/>
    <property type="match status" value="1"/>
</dbReference>
<proteinExistence type="predicted"/>
<comment type="caution">
    <text evidence="1">The sequence shown here is derived from an EMBL/GenBank/DDBJ whole genome shotgun (WGS) entry which is preliminary data.</text>
</comment>
<dbReference type="AlphaFoldDB" id="A0A2D0INW9"/>
<evidence type="ECO:0000313" key="1">
    <source>
        <dbReference type="EMBL" id="PHM23436.1"/>
    </source>
</evidence>
<dbReference type="Proteomes" id="UP000225833">
    <property type="component" value="Unassembled WGS sequence"/>
</dbReference>
<dbReference type="InterPro" id="IPR008727">
    <property type="entry name" value="PAAR_motif"/>
</dbReference>
<organism evidence="1 2">
    <name type="scientific">Xenorhabdus budapestensis</name>
    <dbReference type="NCBI Taxonomy" id="290110"/>
    <lineage>
        <taxon>Bacteria</taxon>
        <taxon>Pseudomonadati</taxon>
        <taxon>Pseudomonadota</taxon>
        <taxon>Gammaproteobacteria</taxon>
        <taxon>Enterobacterales</taxon>
        <taxon>Morganellaceae</taxon>
        <taxon>Xenorhabdus</taxon>
    </lineage>
</organism>
<gene>
    <name evidence="1" type="ORF">Xbud_03556</name>
</gene>
<name>A0A2D0INW9_XENBU</name>
<sequence length="68" mass="7128">MTKPMTVPPAGCESHKAGMAMDLALWRYPVNDATDHGGKVITAIDSYVYQGIPIAAKGDLVCIPIGGI</sequence>
<protein>
    <submittedName>
        <fullName evidence="1">Uncharacterized protein</fullName>
    </submittedName>
</protein>
<accession>A0A2D0INW9</accession>
<dbReference type="OrthoDB" id="6860016at2"/>
<dbReference type="EMBL" id="NIBS01000036">
    <property type="protein sequence ID" value="PHM23436.1"/>
    <property type="molecule type" value="Genomic_DNA"/>
</dbReference>